<keyword evidence="4" id="KW-1185">Reference proteome</keyword>
<dbReference type="RefSeq" id="WP_193209693.1">
    <property type="nucleotide sequence ID" value="NZ_FAOZ01000012.1"/>
</dbReference>
<dbReference type="NCBIfam" id="TIGR03559">
    <property type="entry name" value="F420_Rv3520c"/>
    <property type="match status" value="1"/>
</dbReference>
<dbReference type="InterPro" id="IPR036661">
    <property type="entry name" value="Luciferase-like_sf"/>
</dbReference>
<dbReference type="SUPFAM" id="SSF51679">
    <property type="entry name" value="Bacterial luciferase-like"/>
    <property type="match status" value="1"/>
</dbReference>
<dbReference type="Gene3D" id="3.20.20.30">
    <property type="entry name" value="Luciferase-like domain"/>
    <property type="match status" value="1"/>
</dbReference>
<feature type="domain" description="Luciferase-like" evidence="2">
    <location>
        <begin position="16"/>
        <end position="317"/>
    </location>
</feature>
<sequence length="336" mass="35248">MSKVALGLSLAGIRGDAATLAAVARRAEESGYDSVWTNEAWGNDAFTPLGVIAAVTSRLGLGTAIAQIPARTPATTAMTALTLQQLSGGRLTLGLGASGPQVVEGWHGVPFRQPVRMTSEYLAVLRKALAAKERLEFAGSIYTIPYAGADATGQGRPLRSTMPPAPGTPILVAAMGPKNVAMTVAEADGLLPYLWSPTRWSAAWGETLAKAPAGFQVAPTVLACVGDDLDKCRDQVRPRIALHIGGMGSKKTNFYAALVSRYGYEAEASHIQDLFLSGDRAGACAAVPDELVDDLALVGPLERIADQLAAWRDGPVTTMIIEPADLSMLEPIASLW</sequence>
<accession>A0A0S4QQR6</accession>
<dbReference type="Pfam" id="PF00296">
    <property type="entry name" value="Bac_luciferase"/>
    <property type="match status" value="1"/>
</dbReference>
<evidence type="ECO:0000259" key="2">
    <source>
        <dbReference type="Pfam" id="PF00296"/>
    </source>
</evidence>
<dbReference type="PANTHER" id="PTHR43244:SF1">
    <property type="entry name" value="5,10-METHYLENETETRAHYDROMETHANOPTERIN REDUCTASE"/>
    <property type="match status" value="1"/>
</dbReference>
<dbReference type="GO" id="GO:0016705">
    <property type="term" value="F:oxidoreductase activity, acting on paired donors, with incorporation or reduction of molecular oxygen"/>
    <property type="evidence" value="ECO:0007669"/>
    <property type="project" value="InterPro"/>
</dbReference>
<dbReference type="Proteomes" id="UP000198802">
    <property type="component" value="Unassembled WGS sequence"/>
</dbReference>
<dbReference type="InterPro" id="IPR019951">
    <property type="entry name" value="F420_OxRdatse_Rv3520c_pred"/>
</dbReference>
<name>A0A0S4QQR6_9ACTN</name>
<dbReference type="InterPro" id="IPR011251">
    <property type="entry name" value="Luciferase-like_dom"/>
</dbReference>
<evidence type="ECO:0000313" key="3">
    <source>
        <dbReference type="EMBL" id="CUU57378.1"/>
    </source>
</evidence>
<dbReference type="EMBL" id="FAOZ01000012">
    <property type="protein sequence ID" value="CUU57378.1"/>
    <property type="molecule type" value="Genomic_DNA"/>
</dbReference>
<organism evidence="3 4">
    <name type="scientific">Parafrankia irregularis</name>
    <dbReference type="NCBI Taxonomy" id="795642"/>
    <lineage>
        <taxon>Bacteria</taxon>
        <taxon>Bacillati</taxon>
        <taxon>Actinomycetota</taxon>
        <taxon>Actinomycetes</taxon>
        <taxon>Frankiales</taxon>
        <taxon>Frankiaceae</taxon>
        <taxon>Parafrankia</taxon>
    </lineage>
</organism>
<evidence type="ECO:0000313" key="4">
    <source>
        <dbReference type="Proteomes" id="UP000198802"/>
    </source>
</evidence>
<dbReference type="CDD" id="cd01097">
    <property type="entry name" value="Tetrahydromethanopterin_reductase"/>
    <property type="match status" value="1"/>
</dbReference>
<dbReference type="PANTHER" id="PTHR43244">
    <property type="match status" value="1"/>
</dbReference>
<protein>
    <submittedName>
        <fullName evidence="3">Probable F420-dependent oxidoreductase, Rv3520c family</fullName>
    </submittedName>
</protein>
<gene>
    <name evidence="3" type="ORF">Ga0074812_11238</name>
</gene>
<dbReference type="InterPro" id="IPR050564">
    <property type="entry name" value="F420-G6PD/mer"/>
</dbReference>
<evidence type="ECO:0000256" key="1">
    <source>
        <dbReference type="ARBA" id="ARBA00023002"/>
    </source>
</evidence>
<keyword evidence="1" id="KW-0560">Oxidoreductase</keyword>
<proteinExistence type="predicted"/>
<reference evidence="4" key="1">
    <citation type="submission" date="2015-11" db="EMBL/GenBank/DDBJ databases">
        <authorList>
            <person name="Varghese N."/>
        </authorList>
    </citation>
    <scope>NUCLEOTIDE SEQUENCE [LARGE SCALE GENOMIC DNA]</scope>
    <source>
        <strain evidence="4">DSM 45899</strain>
    </source>
</reference>
<dbReference type="AlphaFoldDB" id="A0A0S4QQR6"/>